<dbReference type="GO" id="GO:0030149">
    <property type="term" value="P:sphingolipid catabolic process"/>
    <property type="evidence" value="ECO:0007669"/>
    <property type="project" value="TreeGrafter"/>
</dbReference>
<dbReference type="InterPro" id="IPR055936">
    <property type="entry name" value="DUF7514"/>
</dbReference>
<evidence type="ECO:0000256" key="4">
    <source>
        <dbReference type="ARBA" id="ARBA00004991"/>
    </source>
</evidence>
<keyword evidence="20" id="KW-1185">Reference proteome</keyword>
<accession>A0A9Q8W8C5</accession>
<keyword evidence="6" id="KW-0256">Endoplasmic reticulum</keyword>
<gene>
    <name evidence="19" type="ORF">CLUP02_01119</name>
</gene>
<evidence type="ECO:0000256" key="8">
    <source>
        <dbReference type="ARBA" id="ARBA00022919"/>
    </source>
</evidence>
<keyword evidence="7 16" id="KW-0663">Pyridoxal phosphate</keyword>
<dbReference type="InterPro" id="IPR015422">
    <property type="entry name" value="PyrdxlP-dep_Trfase_small"/>
</dbReference>
<evidence type="ECO:0000256" key="12">
    <source>
        <dbReference type="ARBA" id="ARBA00023239"/>
    </source>
</evidence>
<evidence type="ECO:0000256" key="9">
    <source>
        <dbReference type="ARBA" id="ARBA00022989"/>
    </source>
</evidence>
<evidence type="ECO:0000256" key="17">
    <source>
        <dbReference type="SAM" id="MobiDB-lite"/>
    </source>
</evidence>
<dbReference type="Pfam" id="PF24355">
    <property type="entry name" value="DUF7514"/>
    <property type="match status" value="1"/>
</dbReference>
<feature type="region of interest" description="Disordered" evidence="17">
    <location>
        <begin position="1329"/>
        <end position="1533"/>
    </location>
</feature>
<dbReference type="PANTHER" id="PTHR42735">
    <property type="match status" value="1"/>
</dbReference>
<comment type="similarity">
    <text evidence="13">Belongs to the group II decarboxylase family. Sphingosine-1-phosphate lyase subfamily.</text>
</comment>
<feature type="region of interest" description="Disordered" evidence="17">
    <location>
        <begin position="1017"/>
        <end position="1137"/>
    </location>
</feature>
<evidence type="ECO:0000256" key="11">
    <source>
        <dbReference type="ARBA" id="ARBA00023136"/>
    </source>
</evidence>
<dbReference type="InterPro" id="IPR002129">
    <property type="entry name" value="PyrdxlP-dep_de-COase"/>
</dbReference>
<dbReference type="InterPro" id="IPR015424">
    <property type="entry name" value="PyrdxlP-dep_Trfase"/>
</dbReference>
<dbReference type="GO" id="GO:0030170">
    <property type="term" value="F:pyridoxal phosphate binding"/>
    <property type="evidence" value="ECO:0007669"/>
    <property type="project" value="InterPro"/>
</dbReference>
<keyword evidence="9" id="KW-1133">Transmembrane helix</keyword>
<sequence length="1533" mass="166922">MPGSSRIPASLREGLNQVKRSRQASPLLVLNLDLLRNIIFFLFVWRWTRKTFLKLKGRGLIGSIVEIYIDIRRVLYGYFLRAPGVRGQVQKQVNETMAKLQTKMIPANLTRYLTLPKEGWSEDDVRKELDTLANMDHTRWEDGFVSGAVYHGEDELLKLQTEAFGKFTVANPIHPDVFPGVRKMEAEVVSMVLSMFNAPPGAAGATTSGGTDSILSACLGARQRGYFEKGITEPEMILPETAHTAFRKAGDYFKIKIHYVSCPAPNYQVDVRAVSRLINSNTVLLVGSAPNFPHGIIDDISALSKLAIKKKLCLHVDCCLGSFMVPFLDKAGFETELFDFRLKGVTSISCDTHKYGFAPKGNSTVLYRSAELRKYQYYVSPDWSGGVYGSPGMAGSRPGALIAGCWASLMKVGEAGYIDACVKIVGTTKKIIEKIRETPALDNELEILGKPLVSVVAFTAKNLNVYDIADGMSEKGWHLNALQNPPAIHVAVTLPITKVYEKLLADLEAVVEAEKEKERVRAVEGKGVKGKAVGDSAALYGVAGSLPNKSVVVDLANGLGFDKTPVTYNGLTELMGIGSLELCCVRLEDRDGANGTPTCSRHERIATKNGLPCGHANHFLSKISVGALPRTANGTSGAIPHRTIESFLIRITSKEPSPLQAASQVEACGLIGDRLGQRANMASPDLDCVNFQLPERVWPQDRNPPDVIASSGDGYILDTLTWGNPTRRLPFSSQLPSVTHRNATDVPYRDGPRWRDGAQQEKGNFVASTLPSPDYFVRATTTGTPHSYPSHFENALFRIAHAARGVASVIDPFIPSCCTLSIHLTRGGIDVNISLGSPLKCPIGVRGGYGSITIPAFSAVYFTVASSELCGISHAVADGISNNNNIGNRQPAMTTTPTGKAMRPRLNTTTNWSLPRDQAGLPDPEELSPLSPRRAAGEYGWGQQKGSHGHGNRVDEQQQPQQQQGSESLIIETLTSKPRDSLGGMPSDMMEELRKIIKEEVAQVAQVAQLKTNETGTPVDAVRFPPLSSQNSSFTPAYPSPPPSIIDTFGASKNSSPRDRSPELAHAKPSSAPPPPPQQPSPPTSVPVPALQSTPPISPQQRGVHFRKRASPVIHCQPRVETDNEDEVSPTAPTSPRVELSSVDKAWGVLFDSEGYPTNRLNSVLRGLANFMVTEFGSPDTLVVTPDKMLMLYTKYKVEPERFRYEDIFKSRSKDALERIEFLYQDLDCQYHLVQAAPRSHPNIPGLTPAGFAKWMISNILAYPDPEARRLHAIMTALPINADGPLLNGKPERLPRQLSRHLFPETHDMKVRKIIDEAMWDCLEDVAPPLPSIPKSRPAPPPQDVTRLPEANTHTRRSGSDLPKRPASLPHRSRTYDRGAHRVEPHPARLPRANSDAGVSLPRHRDLPPPPVGRHSTSSQRQRSPPPTNRYTASLPSISQHHASGGGGAASPSPSSYDIRGGADANYGVYSGRDRDGHRGSESRDESPRSPGNGRRGGGGGDRGPTWEDVYSRKGSAGGRGSSVDGGSHRSFR</sequence>
<keyword evidence="10" id="KW-0443">Lipid metabolism</keyword>
<dbReference type="GeneID" id="73335171"/>
<evidence type="ECO:0000256" key="15">
    <source>
        <dbReference type="ARBA" id="ARBA00042568"/>
    </source>
</evidence>
<dbReference type="GO" id="GO:0005789">
    <property type="term" value="C:endoplasmic reticulum membrane"/>
    <property type="evidence" value="ECO:0007669"/>
    <property type="project" value="UniProtKB-SubCell"/>
</dbReference>
<feature type="compositionally biased region" description="Pro residues" evidence="17">
    <location>
        <begin position="1329"/>
        <end position="1343"/>
    </location>
</feature>
<evidence type="ECO:0000256" key="14">
    <source>
        <dbReference type="ARBA" id="ARBA00038965"/>
    </source>
</evidence>
<dbReference type="RefSeq" id="XP_049136118.1">
    <property type="nucleotide sequence ID" value="XM_049280161.1"/>
</dbReference>
<protein>
    <recommendedName>
        <fullName evidence="14">sphinganine-1-phosphate aldolase</fullName>
        <ecNumber evidence="14">4.1.2.27</ecNumber>
    </recommendedName>
    <alternativeName>
        <fullName evidence="15">Sphingosine-1-phosphate aldolase</fullName>
    </alternativeName>
</protein>
<feature type="region of interest" description="Disordered" evidence="17">
    <location>
        <begin position="883"/>
        <end position="967"/>
    </location>
</feature>
<dbReference type="EMBL" id="CP019471">
    <property type="protein sequence ID" value="UQC74468.1"/>
    <property type="molecule type" value="Genomic_DNA"/>
</dbReference>
<evidence type="ECO:0000256" key="16">
    <source>
        <dbReference type="PIRSR" id="PIRSR602129-50"/>
    </source>
</evidence>
<dbReference type="Gene3D" id="6.10.140.2150">
    <property type="match status" value="1"/>
</dbReference>
<dbReference type="Proteomes" id="UP000830671">
    <property type="component" value="Chromosome 1"/>
</dbReference>
<dbReference type="Gene3D" id="3.90.1150.10">
    <property type="entry name" value="Aspartate Aminotransferase, domain 1"/>
    <property type="match status" value="1"/>
</dbReference>
<dbReference type="GO" id="GO:0019752">
    <property type="term" value="P:carboxylic acid metabolic process"/>
    <property type="evidence" value="ECO:0007669"/>
    <property type="project" value="InterPro"/>
</dbReference>
<organism evidence="19 20">
    <name type="scientific">Colletotrichum lupini</name>
    <dbReference type="NCBI Taxonomy" id="145971"/>
    <lineage>
        <taxon>Eukaryota</taxon>
        <taxon>Fungi</taxon>
        <taxon>Dikarya</taxon>
        <taxon>Ascomycota</taxon>
        <taxon>Pezizomycotina</taxon>
        <taxon>Sordariomycetes</taxon>
        <taxon>Hypocreomycetidae</taxon>
        <taxon>Glomerellales</taxon>
        <taxon>Glomerellaceae</taxon>
        <taxon>Colletotrichum</taxon>
        <taxon>Colletotrichum acutatum species complex</taxon>
    </lineage>
</organism>
<dbReference type="KEGG" id="clup:CLUP02_01119"/>
<evidence type="ECO:0000256" key="13">
    <source>
        <dbReference type="ARBA" id="ARBA00038302"/>
    </source>
</evidence>
<feature type="compositionally biased region" description="Gly residues" evidence="17">
    <location>
        <begin position="1494"/>
        <end position="1503"/>
    </location>
</feature>
<dbReference type="EC" id="4.1.2.27" evidence="14"/>
<evidence type="ECO:0000259" key="18">
    <source>
        <dbReference type="Pfam" id="PF24355"/>
    </source>
</evidence>
<evidence type="ECO:0000256" key="7">
    <source>
        <dbReference type="ARBA" id="ARBA00022898"/>
    </source>
</evidence>
<evidence type="ECO:0000313" key="20">
    <source>
        <dbReference type="Proteomes" id="UP000830671"/>
    </source>
</evidence>
<keyword evidence="5" id="KW-0812">Transmembrane</keyword>
<dbReference type="InterPro" id="IPR015421">
    <property type="entry name" value="PyrdxlP-dep_Trfase_major"/>
</dbReference>
<evidence type="ECO:0000256" key="3">
    <source>
        <dbReference type="ARBA" id="ARBA00004760"/>
    </source>
</evidence>
<feature type="compositionally biased region" description="Pro residues" evidence="17">
    <location>
        <begin position="1071"/>
        <end position="1086"/>
    </location>
</feature>
<dbReference type="GO" id="GO:0008117">
    <property type="term" value="F:sphinganine-1-phosphate aldolase activity"/>
    <property type="evidence" value="ECO:0007669"/>
    <property type="project" value="UniProtKB-EC"/>
</dbReference>
<feature type="compositionally biased region" description="Polar residues" evidence="17">
    <location>
        <begin position="1429"/>
        <end position="1442"/>
    </location>
</feature>
<name>A0A9Q8W8C5_9PEZI</name>
<evidence type="ECO:0000256" key="2">
    <source>
        <dbReference type="ARBA" id="ARBA00004389"/>
    </source>
</evidence>
<feature type="compositionally biased region" description="Basic and acidic residues" evidence="17">
    <location>
        <begin position="1472"/>
        <end position="1488"/>
    </location>
</feature>
<comment type="pathway">
    <text evidence="3">Lipid metabolism; sphingolipid metabolism.</text>
</comment>
<evidence type="ECO:0000256" key="6">
    <source>
        <dbReference type="ARBA" id="ARBA00022824"/>
    </source>
</evidence>
<feature type="compositionally biased region" description="Polar residues" evidence="17">
    <location>
        <begin position="883"/>
        <end position="898"/>
    </location>
</feature>
<evidence type="ECO:0000256" key="1">
    <source>
        <dbReference type="ARBA" id="ARBA00001933"/>
    </source>
</evidence>
<dbReference type="Gene3D" id="3.40.640.10">
    <property type="entry name" value="Type I PLP-dependent aspartate aminotransferase-like (Major domain)"/>
    <property type="match status" value="1"/>
</dbReference>
<keyword evidence="12" id="KW-0456">Lyase</keyword>
<feature type="compositionally biased region" description="Polar residues" evidence="17">
    <location>
        <begin position="1091"/>
        <end position="1101"/>
    </location>
</feature>
<feature type="compositionally biased region" description="Basic and acidic residues" evidence="17">
    <location>
        <begin position="1374"/>
        <end position="1387"/>
    </location>
</feature>
<keyword evidence="8" id="KW-0746">Sphingolipid metabolism</keyword>
<proteinExistence type="inferred from homology"/>
<evidence type="ECO:0000313" key="19">
    <source>
        <dbReference type="EMBL" id="UQC74468.1"/>
    </source>
</evidence>
<comment type="cofactor">
    <cofactor evidence="1 16">
        <name>pyridoxal 5'-phosphate</name>
        <dbReference type="ChEBI" id="CHEBI:597326"/>
    </cofactor>
</comment>
<feature type="domain" description="DUF7514" evidence="18">
    <location>
        <begin position="1148"/>
        <end position="1318"/>
    </location>
</feature>
<keyword evidence="11" id="KW-0472">Membrane</keyword>
<feature type="modified residue" description="N6-(pyridoxal phosphate)lysine" evidence="16">
    <location>
        <position position="354"/>
    </location>
</feature>
<dbReference type="PANTHER" id="PTHR42735:SF6">
    <property type="entry name" value="SPHINGOSINE-1-PHOSPHATE LYASE 1"/>
    <property type="match status" value="1"/>
</dbReference>
<dbReference type="FunFam" id="3.40.640.10:FF:000020">
    <property type="entry name" value="sphingosine-1-phosphate lyase 1"/>
    <property type="match status" value="1"/>
</dbReference>
<dbReference type="Pfam" id="PF00282">
    <property type="entry name" value="Pyridoxal_deC"/>
    <property type="match status" value="1"/>
</dbReference>
<dbReference type="SUPFAM" id="SSF53383">
    <property type="entry name" value="PLP-dependent transferases"/>
    <property type="match status" value="1"/>
</dbReference>
<evidence type="ECO:0000256" key="10">
    <source>
        <dbReference type="ARBA" id="ARBA00023098"/>
    </source>
</evidence>
<feature type="compositionally biased region" description="Basic and acidic residues" evidence="17">
    <location>
        <begin position="1056"/>
        <end position="1066"/>
    </location>
</feature>
<dbReference type="InterPro" id="IPR050477">
    <property type="entry name" value="GrpII_AminoAcid_Decarb"/>
</dbReference>
<comment type="subcellular location">
    <subcellularLocation>
        <location evidence="2">Endoplasmic reticulum membrane</location>
        <topology evidence="2">Single-pass membrane protein</topology>
    </subcellularLocation>
</comment>
<evidence type="ECO:0000256" key="5">
    <source>
        <dbReference type="ARBA" id="ARBA00022692"/>
    </source>
</evidence>
<comment type="pathway">
    <text evidence="4">Sphingolipid metabolism.</text>
</comment>
<reference evidence="19" key="1">
    <citation type="journal article" date="2021" name="Mol. Plant Microbe Interact.">
        <title>Complete Genome Sequence of the Plant-Pathogenic Fungus Colletotrichum lupini.</title>
        <authorList>
            <person name="Baroncelli R."/>
            <person name="Pensec F."/>
            <person name="Da Lio D."/>
            <person name="Boufleur T."/>
            <person name="Vicente I."/>
            <person name="Sarrocco S."/>
            <person name="Picot A."/>
            <person name="Baraldi E."/>
            <person name="Sukno S."/>
            <person name="Thon M."/>
            <person name="Le Floch G."/>
        </authorList>
    </citation>
    <scope>NUCLEOTIDE SEQUENCE</scope>
    <source>
        <strain evidence="19">IMI 504893</strain>
    </source>
</reference>